<sequence length="178" mass="18903">MKGNICSLPDMGGREGSGTAAGTEGDQKIALTFSAFKAAVSVEGLVSVLGARLAGSEELAPPCTASVVWWSAATLFTAWPRQRGEHPDGLMEGGEGQREKAEQRESGVACRRRQTSSPVLVLVAADYPERIVAIHYHYLELLCGRETPGLLDCRTAGLLGQPEEQPAASVVLRDPELS</sequence>
<name>A0A5B7FU96_PORTR</name>
<feature type="compositionally biased region" description="Basic and acidic residues" evidence="1">
    <location>
        <begin position="83"/>
        <end position="105"/>
    </location>
</feature>
<protein>
    <submittedName>
        <fullName evidence="2">Uncharacterized protein</fullName>
    </submittedName>
</protein>
<dbReference type="EMBL" id="VSRR010010109">
    <property type="protein sequence ID" value="MPC51340.1"/>
    <property type="molecule type" value="Genomic_DNA"/>
</dbReference>
<feature type="region of interest" description="Disordered" evidence="1">
    <location>
        <begin position="83"/>
        <end position="107"/>
    </location>
</feature>
<dbReference type="Proteomes" id="UP000324222">
    <property type="component" value="Unassembled WGS sequence"/>
</dbReference>
<comment type="caution">
    <text evidence="2">The sequence shown here is derived from an EMBL/GenBank/DDBJ whole genome shotgun (WGS) entry which is preliminary data.</text>
</comment>
<evidence type="ECO:0000256" key="1">
    <source>
        <dbReference type="SAM" id="MobiDB-lite"/>
    </source>
</evidence>
<accession>A0A5B7FU96</accession>
<dbReference type="AlphaFoldDB" id="A0A5B7FU96"/>
<feature type="region of interest" description="Disordered" evidence="1">
    <location>
        <begin position="1"/>
        <end position="22"/>
    </location>
</feature>
<evidence type="ECO:0000313" key="3">
    <source>
        <dbReference type="Proteomes" id="UP000324222"/>
    </source>
</evidence>
<organism evidence="2 3">
    <name type="scientific">Portunus trituberculatus</name>
    <name type="common">Swimming crab</name>
    <name type="synonym">Neptunus trituberculatus</name>
    <dbReference type="NCBI Taxonomy" id="210409"/>
    <lineage>
        <taxon>Eukaryota</taxon>
        <taxon>Metazoa</taxon>
        <taxon>Ecdysozoa</taxon>
        <taxon>Arthropoda</taxon>
        <taxon>Crustacea</taxon>
        <taxon>Multicrustacea</taxon>
        <taxon>Malacostraca</taxon>
        <taxon>Eumalacostraca</taxon>
        <taxon>Eucarida</taxon>
        <taxon>Decapoda</taxon>
        <taxon>Pleocyemata</taxon>
        <taxon>Brachyura</taxon>
        <taxon>Eubrachyura</taxon>
        <taxon>Portunoidea</taxon>
        <taxon>Portunidae</taxon>
        <taxon>Portuninae</taxon>
        <taxon>Portunus</taxon>
    </lineage>
</organism>
<gene>
    <name evidence="2" type="ORF">E2C01_045185</name>
</gene>
<reference evidence="2 3" key="1">
    <citation type="submission" date="2019-05" db="EMBL/GenBank/DDBJ databases">
        <title>Another draft genome of Portunus trituberculatus and its Hox gene families provides insights of decapod evolution.</title>
        <authorList>
            <person name="Jeong J.-H."/>
            <person name="Song I."/>
            <person name="Kim S."/>
            <person name="Choi T."/>
            <person name="Kim D."/>
            <person name="Ryu S."/>
            <person name="Kim W."/>
        </authorList>
    </citation>
    <scope>NUCLEOTIDE SEQUENCE [LARGE SCALE GENOMIC DNA]</scope>
    <source>
        <tissue evidence="2">Muscle</tissue>
    </source>
</reference>
<evidence type="ECO:0000313" key="2">
    <source>
        <dbReference type="EMBL" id="MPC51340.1"/>
    </source>
</evidence>
<proteinExistence type="predicted"/>
<keyword evidence="3" id="KW-1185">Reference proteome</keyword>